<proteinExistence type="inferred from homology"/>
<name>A0AAN9YHL4_9PEZI</name>
<comment type="caution">
    <text evidence="3">The sequence shown here is derived from an EMBL/GenBank/DDBJ whole genome shotgun (WGS) entry which is preliminary data.</text>
</comment>
<evidence type="ECO:0000256" key="2">
    <source>
        <dbReference type="ARBA" id="ARBA00019014"/>
    </source>
</evidence>
<organism evidence="3 4">
    <name type="scientific">Diatrype stigma</name>
    <dbReference type="NCBI Taxonomy" id="117547"/>
    <lineage>
        <taxon>Eukaryota</taxon>
        <taxon>Fungi</taxon>
        <taxon>Dikarya</taxon>
        <taxon>Ascomycota</taxon>
        <taxon>Pezizomycotina</taxon>
        <taxon>Sordariomycetes</taxon>
        <taxon>Xylariomycetidae</taxon>
        <taxon>Xylariales</taxon>
        <taxon>Diatrypaceae</taxon>
        <taxon>Diatrype</taxon>
    </lineage>
</organism>
<dbReference type="Gene3D" id="3.20.20.380">
    <property type="entry name" value="Copper homeostasis (CutC) domain"/>
    <property type="match status" value="1"/>
</dbReference>
<dbReference type="SUPFAM" id="SSF110395">
    <property type="entry name" value="CutC-like"/>
    <property type="match status" value="2"/>
</dbReference>
<comment type="similarity">
    <text evidence="1">Belongs to the CutC family.</text>
</comment>
<dbReference type="InterPro" id="IPR005627">
    <property type="entry name" value="CutC-like"/>
</dbReference>
<keyword evidence="4" id="KW-1185">Reference proteome</keyword>
<dbReference type="EMBL" id="JAKJXP020000111">
    <property type="protein sequence ID" value="KAK7745188.1"/>
    <property type="molecule type" value="Genomic_DNA"/>
</dbReference>
<accession>A0AAN9YHL4</accession>
<sequence>MGPTGLEVPVFGARAAAHAVKAGASRIELNAAGSYPAGGLTPSVEDLRSIVNLDVPLRVMIRPRGPPSVPSELAPAPQSQTSAQARDFIYSDQEIEQMHDDILALKDSGLLKVDRGDGFVFGVLTEQVSTTSQSLLSGESNALTSAPGTGIGAVGVGCEVDIARCTRLIEAVRPFKVVFHRAFDEIVSSGDGLSGDKRCLPWQKGLEDLEYCGFDGILTSGGLGSAVQNTETLAEILDEAAKKGIEIIVGGGVRSVNIQDLLKRLHLSERKQPVLMHSSCLVAGEMEHVNPLEVEAIVSQLR</sequence>
<dbReference type="Proteomes" id="UP001320420">
    <property type="component" value="Unassembled WGS sequence"/>
</dbReference>
<protein>
    <recommendedName>
        <fullName evidence="2">Copper homeostasis protein cutC homolog</fullName>
    </recommendedName>
</protein>
<dbReference type="PANTHER" id="PTHR12598:SF0">
    <property type="entry name" value="COPPER HOMEOSTASIS PROTEIN CUTC HOMOLOG"/>
    <property type="match status" value="1"/>
</dbReference>
<dbReference type="InterPro" id="IPR036822">
    <property type="entry name" value="CutC-like_dom_sf"/>
</dbReference>
<gene>
    <name evidence="3" type="ORF">SLS62_009901</name>
</gene>
<evidence type="ECO:0000256" key="1">
    <source>
        <dbReference type="ARBA" id="ARBA00007768"/>
    </source>
</evidence>
<evidence type="ECO:0000313" key="4">
    <source>
        <dbReference type="Proteomes" id="UP001320420"/>
    </source>
</evidence>
<dbReference type="PANTHER" id="PTHR12598">
    <property type="entry name" value="COPPER HOMEOSTASIS PROTEIN CUTC"/>
    <property type="match status" value="1"/>
</dbReference>
<dbReference type="GO" id="GO:0005507">
    <property type="term" value="F:copper ion binding"/>
    <property type="evidence" value="ECO:0007669"/>
    <property type="project" value="TreeGrafter"/>
</dbReference>
<reference evidence="3 4" key="1">
    <citation type="submission" date="2024-02" db="EMBL/GenBank/DDBJ databases">
        <title>De novo assembly and annotation of 12 fungi associated with fruit tree decline syndrome in Ontario, Canada.</title>
        <authorList>
            <person name="Sulman M."/>
            <person name="Ellouze W."/>
            <person name="Ilyukhin E."/>
        </authorList>
    </citation>
    <scope>NUCLEOTIDE SEQUENCE [LARGE SCALE GENOMIC DNA]</scope>
    <source>
        <strain evidence="3 4">M11/M66-122</strain>
    </source>
</reference>
<dbReference type="Pfam" id="PF03932">
    <property type="entry name" value="CutC"/>
    <property type="match status" value="2"/>
</dbReference>
<dbReference type="AlphaFoldDB" id="A0AAN9YHL4"/>
<evidence type="ECO:0000313" key="3">
    <source>
        <dbReference type="EMBL" id="KAK7745188.1"/>
    </source>
</evidence>